<gene>
    <name evidence="3" type="ordered locus">M301_0982</name>
</gene>
<name>D7DPZ5_METV0</name>
<dbReference type="HOGENOM" id="CLU_072297_0_0_4"/>
<feature type="compositionally biased region" description="Basic and acidic residues" evidence="1">
    <location>
        <begin position="275"/>
        <end position="289"/>
    </location>
</feature>
<reference evidence="3 4" key="2">
    <citation type="journal article" date="2011" name="J. Bacteriol.">
        <title>Genomes of three methylotrophs from a single niche uncover genetic and metabolic divergence of Methylophilaceae.</title>
        <authorList>
            <person name="Lapidus A."/>
            <person name="Clum A."/>
            <person name="Labutti K."/>
            <person name="Kaluzhnaya M.G."/>
            <person name="Lim S."/>
            <person name="Beck D.A."/>
            <person name="Glavina Del Rio T."/>
            <person name="Nolan M."/>
            <person name="Mavromatis K."/>
            <person name="Huntemann M."/>
            <person name="Lucas S."/>
            <person name="Lidstrom M.E."/>
            <person name="Ivanova N."/>
            <person name="Chistoserdova L."/>
        </authorList>
    </citation>
    <scope>NUCLEOTIDE SEQUENCE [LARGE SCALE GENOMIC DNA]</scope>
    <source>
        <strain evidence="3 4">301</strain>
    </source>
</reference>
<dbReference type="EMBL" id="CP002056">
    <property type="protein sequence ID" value="ADI29366.1"/>
    <property type="molecule type" value="Genomic_DNA"/>
</dbReference>
<protein>
    <submittedName>
        <fullName evidence="3">Uncharacterized protein</fullName>
    </submittedName>
</protein>
<feature type="signal peptide" evidence="2">
    <location>
        <begin position="1"/>
        <end position="21"/>
    </location>
</feature>
<dbReference type="AlphaFoldDB" id="D7DPZ5"/>
<reference evidence="4" key="1">
    <citation type="submission" date="2010-05" db="EMBL/GenBank/DDBJ databases">
        <title>Complete sequence of Methylotenera sp. 301.</title>
        <authorList>
            <person name="Lucas S."/>
            <person name="Copeland A."/>
            <person name="Lapidus A."/>
            <person name="Cheng J.-F."/>
            <person name="Bruce D."/>
            <person name="Goodwin L."/>
            <person name="Pitluck S."/>
            <person name="Clum A."/>
            <person name="Land M."/>
            <person name="Hauser L."/>
            <person name="Kyrpides N."/>
            <person name="Ivanova N."/>
            <person name="Chistoservova L."/>
            <person name="Kalyuzhnaya M."/>
            <person name="Woyke T."/>
        </authorList>
    </citation>
    <scope>NUCLEOTIDE SEQUENCE [LARGE SCALE GENOMIC DNA]</scope>
    <source>
        <strain evidence="4">301</strain>
    </source>
</reference>
<evidence type="ECO:0000313" key="3">
    <source>
        <dbReference type="EMBL" id="ADI29366.1"/>
    </source>
</evidence>
<evidence type="ECO:0000256" key="1">
    <source>
        <dbReference type="SAM" id="MobiDB-lite"/>
    </source>
</evidence>
<dbReference type="STRING" id="666681.M301_0982"/>
<sequence length="332" mass="40194" precursor="true">MLKVRHITIVLFMLFSSAASSAVQMNVNIGINVPAYPRFALVPGYPVYYAPQMEANYFFYDGLYWVYQDDNWYESSWYDGPWWFVDPDEVPLFLLRVPVRYYLMPPSYFIGWQYDAPPRWGDHWGRDWDQHRRGWDRWDRHAVPSPAPLPAYQRNYSGDRYPKQIEHQKELRQQNYGFQSRDPVVRKQNEHPQTIREQNHDQTTPREEIQRGKPDQDRQETNHNKGYEQRSNPRNDSPQQVMPTQQNNSQSYDQNRSKNEIMRDQKSMPNSQQQREMRVEQPNQRHEQRVIQPQEQQQQATQQKERDNHQGNNQERQPRQEQSRERGNRRDD</sequence>
<feature type="compositionally biased region" description="Basic and acidic residues" evidence="1">
    <location>
        <begin position="183"/>
        <end position="233"/>
    </location>
</feature>
<feature type="chain" id="PRO_5003094638" evidence="2">
    <location>
        <begin position="22"/>
        <end position="332"/>
    </location>
</feature>
<evidence type="ECO:0000313" key="4">
    <source>
        <dbReference type="Proteomes" id="UP000000383"/>
    </source>
</evidence>
<feature type="compositionally biased region" description="Polar residues" evidence="1">
    <location>
        <begin position="234"/>
        <end position="254"/>
    </location>
</feature>
<feature type="compositionally biased region" description="Basic and acidic residues" evidence="1">
    <location>
        <begin position="316"/>
        <end position="332"/>
    </location>
</feature>
<feature type="compositionally biased region" description="Basic and acidic residues" evidence="1">
    <location>
        <begin position="255"/>
        <end position="266"/>
    </location>
</feature>
<keyword evidence="2" id="KW-0732">Signal</keyword>
<keyword evidence="4" id="KW-1185">Reference proteome</keyword>
<dbReference type="RefSeq" id="WP_013147682.1">
    <property type="nucleotide sequence ID" value="NC_014207.1"/>
</dbReference>
<feature type="compositionally biased region" description="Low complexity" evidence="1">
    <location>
        <begin position="290"/>
        <end position="302"/>
    </location>
</feature>
<dbReference type="Proteomes" id="UP000000383">
    <property type="component" value="Chromosome"/>
</dbReference>
<dbReference type="KEGG" id="meh:M301_0982"/>
<feature type="region of interest" description="Disordered" evidence="1">
    <location>
        <begin position="174"/>
        <end position="332"/>
    </location>
</feature>
<evidence type="ECO:0000256" key="2">
    <source>
        <dbReference type="SAM" id="SignalP"/>
    </source>
</evidence>
<organism evidence="3 4">
    <name type="scientific">Methylotenera versatilis (strain 301)</name>
    <dbReference type="NCBI Taxonomy" id="666681"/>
    <lineage>
        <taxon>Bacteria</taxon>
        <taxon>Pseudomonadati</taxon>
        <taxon>Pseudomonadota</taxon>
        <taxon>Betaproteobacteria</taxon>
        <taxon>Nitrosomonadales</taxon>
        <taxon>Methylophilaceae</taxon>
        <taxon>Methylotenera</taxon>
    </lineage>
</organism>
<dbReference type="eggNOG" id="COG3064">
    <property type="taxonomic scope" value="Bacteria"/>
</dbReference>
<dbReference type="OrthoDB" id="5397182at2"/>
<proteinExistence type="predicted"/>
<accession>D7DPZ5</accession>